<feature type="transmembrane region" description="Helical" evidence="6">
    <location>
        <begin position="270"/>
        <end position="288"/>
    </location>
</feature>
<keyword evidence="4 6" id="KW-1133">Transmembrane helix</keyword>
<evidence type="ECO:0000256" key="6">
    <source>
        <dbReference type="SAM" id="Phobius"/>
    </source>
</evidence>
<evidence type="ECO:0000256" key="3">
    <source>
        <dbReference type="ARBA" id="ARBA00022692"/>
    </source>
</evidence>
<comment type="subcellular location">
    <subcellularLocation>
        <location evidence="1">Cell membrane</location>
        <topology evidence="1">Multi-pass membrane protein</topology>
    </subcellularLocation>
</comment>
<evidence type="ECO:0000256" key="4">
    <source>
        <dbReference type="ARBA" id="ARBA00022989"/>
    </source>
</evidence>
<dbReference type="EMBL" id="CP095049">
    <property type="protein sequence ID" value="UOQ52581.1"/>
    <property type="molecule type" value="Genomic_DNA"/>
</dbReference>
<sequence length="448" mass="46975">MKTLRFPHPLVLLVGFILLATLLSYVLPAGEFARHADAATGRDVVVPGSYHHVPATPVSPLDAMVDIPKGMADAAAVIFFVFLTGGAFTVIDQTGALRRGVDWLLGRLRGQEMLVIPIISLLFATMGALENMQEEIIPLVPVLLVLMRRLGYPVITAAAVSIGAAAVGASFSPLNPFQVGIAQKLAQLPLLSGAGFRLVFLGLALVVWIGGTMRYAAKNRVIPELGTEDEGTAAGAGRHGIVLLLLLLTFAVFTYGVLNLGWEFEQMGALFFVLGVLAGLIGGLGLNGTADAFIVGFRDLAFSALLIGFARAIFVVLEQGHIVDTIVNGLSAPLAQLPVTLSALSMIGVHTALHLPVPSVSGQAVLTMPILTPLSDLLGLPRQVTVLAYQYGAGLCELITPTNGALVAIVAACGVRFDQWWKFVLPLYLALLALAATAVVIGVAIGLT</sequence>
<reference evidence="7 8" key="1">
    <citation type="submission" date="2022-04" db="EMBL/GenBank/DDBJ databases">
        <title>Hymenobacter sp. isolated from the air.</title>
        <authorList>
            <person name="Won M."/>
            <person name="Lee C.-M."/>
            <person name="Woen H.-Y."/>
            <person name="Kwon S.-W."/>
        </authorList>
    </citation>
    <scope>NUCLEOTIDE SEQUENCE [LARGE SCALE GENOMIC DNA]</scope>
    <source>
        <strain evidence="8">5116 S-27</strain>
    </source>
</reference>
<feature type="transmembrane region" description="Helical" evidence="6">
    <location>
        <begin position="112"/>
        <end position="130"/>
    </location>
</feature>
<dbReference type="InterPro" id="IPR051679">
    <property type="entry name" value="DASS-Related_Transporters"/>
</dbReference>
<name>A0ABY4F7E5_9BACT</name>
<keyword evidence="8" id="KW-1185">Reference proteome</keyword>
<keyword evidence="2" id="KW-1003">Cell membrane</keyword>
<keyword evidence="3 6" id="KW-0812">Transmembrane</keyword>
<feature type="transmembrane region" description="Helical" evidence="6">
    <location>
        <begin position="195"/>
        <end position="216"/>
    </location>
</feature>
<dbReference type="RefSeq" id="WP_244716688.1">
    <property type="nucleotide sequence ID" value="NZ_CP095049.1"/>
</dbReference>
<keyword evidence="5 6" id="KW-0472">Membrane</keyword>
<dbReference type="Proteomes" id="UP000831785">
    <property type="component" value="Chromosome"/>
</dbReference>
<feature type="transmembrane region" description="Helical" evidence="6">
    <location>
        <begin position="236"/>
        <end position="258"/>
    </location>
</feature>
<evidence type="ECO:0000256" key="2">
    <source>
        <dbReference type="ARBA" id="ARBA00022475"/>
    </source>
</evidence>
<dbReference type="PANTHER" id="PTHR43652:SF2">
    <property type="entry name" value="BASIC AMINO ACID ANTIPORTER YFCC-RELATED"/>
    <property type="match status" value="1"/>
</dbReference>
<evidence type="ECO:0000313" key="8">
    <source>
        <dbReference type="Proteomes" id="UP000831785"/>
    </source>
</evidence>
<feature type="transmembrane region" description="Helical" evidence="6">
    <location>
        <begin position="300"/>
        <end position="317"/>
    </location>
</feature>
<feature type="transmembrane region" description="Helical" evidence="6">
    <location>
        <begin position="150"/>
        <end position="174"/>
    </location>
</feature>
<accession>A0ABY4F7E5</accession>
<dbReference type="Pfam" id="PF03606">
    <property type="entry name" value="DcuC"/>
    <property type="match status" value="1"/>
</dbReference>
<dbReference type="PANTHER" id="PTHR43652">
    <property type="entry name" value="BASIC AMINO ACID ANTIPORTER YFCC-RELATED"/>
    <property type="match status" value="1"/>
</dbReference>
<organism evidence="7 8">
    <name type="scientific">Hymenobacter cellulosivorans</name>
    <dbReference type="NCBI Taxonomy" id="2932249"/>
    <lineage>
        <taxon>Bacteria</taxon>
        <taxon>Pseudomonadati</taxon>
        <taxon>Bacteroidota</taxon>
        <taxon>Cytophagia</taxon>
        <taxon>Cytophagales</taxon>
        <taxon>Hymenobacteraceae</taxon>
        <taxon>Hymenobacter</taxon>
    </lineage>
</organism>
<evidence type="ECO:0000313" key="7">
    <source>
        <dbReference type="EMBL" id="UOQ52581.1"/>
    </source>
</evidence>
<evidence type="ECO:0000256" key="5">
    <source>
        <dbReference type="ARBA" id="ARBA00023136"/>
    </source>
</evidence>
<protein>
    <submittedName>
        <fullName evidence="7">YfcC family protein</fullName>
    </submittedName>
</protein>
<feature type="transmembrane region" description="Helical" evidence="6">
    <location>
        <begin position="425"/>
        <end position="447"/>
    </location>
</feature>
<proteinExistence type="predicted"/>
<gene>
    <name evidence="7" type="ORF">MUN80_22870</name>
</gene>
<evidence type="ECO:0000256" key="1">
    <source>
        <dbReference type="ARBA" id="ARBA00004651"/>
    </source>
</evidence>
<dbReference type="InterPro" id="IPR018385">
    <property type="entry name" value="C4_dicarb_anaerob_car-like"/>
</dbReference>
<feature type="transmembrane region" description="Helical" evidence="6">
    <location>
        <begin position="74"/>
        <end position="91"/>
    </location>
</feature>